<reference evidence="3" key="1">
    <citation type="submission" date="2016-12" db="EMBL/GenBank/DDBJ databases">
        <authorList>
            <person name="Rodrigo-Torres L."/>
            <person name="Arahal R.D."/>
            <person name="Lucena T."/>
        </authorList>
    </citation>
    <scope>NUCLEOTIDE SEQUENCE [LARGE SCALE GENOMIC DNA]</scope>
</reference>
<sequence length="55" mass="6106">MDLNLVQIHARKLFHPAFDVIRQAGGVFFLLFDGLVCFCFEAVHGTLLTLEASPS</sequence>
<protein>
    <submittedName>
        <fullName evidence="2">Uncharacterized protein</fullName>
    </submittedName>
</protein>
<evidence type="ECO:0000256" key="1">
    <source>
        <dbReference type="SAM" id="Phobius"/>
    </source>
</evidence>
<keyword evidence="1" id="KW-0472">Membrane</keyword>
<evidence type="ECO:0000313" key="3">
    <source>
        <dbReference type="Proteomes" id="UP000184600"/>
    </source>
</evidence>
<keyword evidence="3" id="KW-1185">Reference proteome</keyword>
<dbReference type="EMBL" id="FRFG01000022">
    <property type="protein sequence ID" value="SHO56212.1"/>
    <property type="molecule type" value="Genomic_DNA"/>
</dbReference>
<evidence type="ECO:0000313" key="2">
    <source>
        <dbReference type="EMBL" id="SHO56212.1"/>
    </source>
</evidence>
<dbReference type="AlphaFoldDB" id="A0A1M7YUD1"/>
<dbReference type="Proteomes" id="UP000184600">
    <property type="component" value="Unassembled WGS sequence"/>
</dbReference>
<accession>A0A1M7YUD1</accession>
<keyword evidence="1" id="KW-1133">Transmembrane helix</keyword>
<keyword evidence="1" id="KW-0812">Transmembrane</keyword>
<organism evidence="2 3">
    <name type="scientific">Vibrio quintilis</name>
    <dbReference type="NCBI Taxonomy" id="1117707"/>
    <lineage>
        <taxon>Bacteria</taxon>
        <taxon>Pseudomonadati</taxon>
        <taxon>Pseudomonadota</taxon>
        <taxon>Gammaproteobacteria</taxon>
        <taxon>Vibrionales</taxon>
        <taxon>Vibrionaceae</taxon>
        <taxon>Vibrio</taxon>
    </lineage>
</organism>
<gene>
    <name evidence="2" type="ORF">VQ7734_01981</name>
</gene>
<feature type="transmembrane region" description="Helical" evidence="1">
    <location>
        <begin position="20"/>
        <end position="40"/>
    </location>
</feature>
<proteinExistence type="predicted"/>
<name>A0A1M7YUD1_9VIBR</name>